<proteinExistence type="inferred from homology"/>
<evidence type="ECO:0000256" key="4">
    <source>
        <dbReference type="PIRSR" id="PIRSR000350-3"/>
    </source>
</evidence>
<organism evidence="8 9">
    <name type="scientific">Arthrobacter wenxiniae</name>
    <dbReference type="NCBI Taxonomy" id="2713570"/>
    <lineage>
        <taxon>Bacteria</taxon>
        <taxon>Bacillati</taxon>
        <taxon>Actinomycetota</taxon>
        <taxon>Actinomycetes</taxon>
        <taxon>Micrococcales</taxon>
        <taxon>Micrococcaceae</taxon>
        <taxon>Arthrobacter</taxon>
    </lineage>
</organism>
<evidence type="ECO:0000256" key="3">
    <source>
        <dbReference type="ARBA" id="ARBA00022827"/>
    </source>
</evidence>
<dbReference type="PIRSF" id="PIRSF000350">
    <property type="entry name" value="Mercury_reductase_MerA"/>
    <property type="match status" value="1"/>
</dbReference>
<dbReference type="SUPFAM" id="SSF51905">
    <property type="entry name" value="FAD/NAD(P)-binding domain"/>
    <property type="match status" value="1"/>
</dbReference>
<evidence type="ECO:0000259" key="6">
    <source>
        <dbReference type="Pfam" id="PF02852"/>
    </source>
</evidence>
<dbReference type="InterPro" id="IPR023753">
    <property type="entry name" value="FAD/NAD-binding_dom"/>
</dbReference>
<name>A0A7Y7IJ59_9MICC</name>
<feature type="disulfide bond" description="Redox-active" evidence="5">
    <location>
        <begin position="45"/>
        <end position="50"/>
    </location>
</feature>
<gene>
    <name evidence="8" type="ORF">G6034_15570</name>
</gene>
<dbReference type="EMBL" id="JAAMFM010000028">
    <property type="protein sequence ID" value="NVM96298.1"/>
    <property type="molecule type" value="Genomic_DNA"/>
</dbReference>
<comment type="similarity">
    <text evidence="1">Belongs to the class-I pyridine nucleotide-disulfide oxidoreductase family.</text>
</comment>
<evidence type="ECO:0000256" key="1">
    <source>
        <dbReference type="ARBA" id="ARBA00007532"/>
    </source>
</evidence>
<dbReference type="Pfam" id="PF02852">
    <property type="entry name" value="Pyr_redox_dim"/>
    <property type="match status" value="1"/>
</dbReference>
<dbReference type="GO" id="GO:0050660">
    <property type="term" value="F:flavin adenine dinucleotide binding"/>
    <property type="evidence" value="ECO:0007669"/>
    <property type="project" value="TreeGrafter"/>
</dbReference>
<dbReference type="Gene3D" id="3.50.50.60">
    <property type="entry name" value="FAD/NAD(P)-binding domain"/>
    <property type="match status" value="2"/>
</dbReference>
<evidence type="ECO:0000259" key="7">
    <source>
        <dbReference type="Pfam" id="PF07992"/>
    </source>
</evidence>
<feature type="domain" description="Pyridine nucleotide-disulphide oxidoreductase dimerisation" evidence="6">
    <location>
        <begin position="365"/>
        <end position="471"/>
    </location>
</feature>
<dbReference type="AlphaFoldDB" id="A0A7Y7IJ59"/>
<dbReference type="PRINTS" id="PR00368">
    <property type="entry name" value="FADPNR"/>
</dbReference>
<evidence type="ECO:0000313" key="9">
    <source>
        <dbReference type="Proteomes" id="UP000543556"/>
    </source>
</evidence>
<dbReference type="InterPro" id="IPR016156">
    <property type="entry name" value="FAD/NAD-linked_Rdtase_dimer_sf"/>
</dbReference>
<comment type="caution">
    <text evidence="8">The sequence shown here is derived from an EMBL/GenBank/DDBJ whole genome shotgun (WGS) entry which is preliminary data.</text>
</comment>
<protein>
    <submittedName>
        <fullName evidence="8">FAD-dependent oxidoreductase</fullName>
    </submittedName>
</protein>
<feature type="binding site" evidence="4">
    <location>
        <position position="320"/>
    </location>
    <ligand>
        <name>FAD</name>
        <dbReference type="ChEBI" id="CHEBI:57692"/>
    </ligand>
</feature>
<evidence type="ECO:0000256" key="2">
    <source>
        <dbReference type="ARBA" id="ARBA00022630"/>
    </source>
</evidence>
<dbReference type="PANTHER" id="PTHR43014:SF2">
    <property type="entry name" value="MERCURIC REDUCTASE"/>
    <property type="match status" value="1"/>
</dbReference>
<dbReference type="SUPFAM" id="SSF55424">
    <property type="entry name" value="FAD/NAD-linked reductases, dimerisation (C-terminal) domain"/>
    <property type="match status" value="1"/>
</dbReference>
<sequence>MTGPVETVDVVVVGMGPGGEAVAGELAAASLSVVGVESRLVGGECPYYGCVPSKMLIRAADALAEARRVPGLAGDSSVAPDFSVAARRIREEATDNWDDAAAAKRFTGKGGRLVRGTGRLSGPRQVTVAGNDGGEATFSARLAVVLNPGTNPAVPPVPGLAGTPFWTNREALRAEEAPESLIVLGGGPIGAELAQAFARFGTRVTVVARGPRLVPREEPEASELLAEVFRGEGIDVLLNTNTTAVSHSPEAFTLELSTDTDDAGPHLSRLSAAKLLVATGRSSTLGALTLDAGGIAWDGRNPPAVDGHLQLSDGLYLIGDAAGAGAFTHLSMYHANIVAGHILARHGAEGDAADSDRGTADSHAVPRVTFTDPEIGAVGMTERQARDSGLTVRTGFTDLAGSTRGWIHQAVGFIKLVEDSGSGTLVGAAAVGPSGGEVLSMLTLAVHARMPVATLKRMIYAYPTFHRAVESALADLH</sequence>
<dbReference type="PANTHER" id="PTHR43014">
    <property type="entry name" value="MERCURIC REDUCTASE"/>
    <property type="match status" value="1"/>
</dbReference>
<feature type="domain" description="FAD/NAD(P)-binding" evidence="7">
    <location>
        <begin position="9"/>
        <end position="329"/>
    </location>
</feature>
<keyword evidence="2" id="KW-0285">Flavoprotein</keyword>
<keyword evidence="9" id="KW-1185">Reference proteome</keyword>
<dbReference type="InterPro" id="IPR004099">
    <property type="entry name" value="Pyr_nucl-diS_OxRdtase_dimer"/>
</dbReference>
<keyword evidence="3 4" id="KW-0274">FAD</keyword>
<reference evidence="8 9" key="1">
    <citation type="submission" date="2020-02" db="EMBL/GenBank/DDBJ databases">
        <title>Genome sequence of strain AETb3-4.</title>
        <authorList>
            <person name="Gao J."/>
            <person name="Zhang X."/>
        </authorList>
    </citation>
    <scope>NUCLEOTIDE SEQUENCE [LARGE SCALE GENOMIC DNA]</scope>
    <source>
        <strain evidence="8 9">AETb3-4</strain>
    </source>
</reference>
<feature type="binding site" evidence="4">
    <location>
        <position position="118"/>
    </location>
    <ligand>
        <name>FAD</name>
        <dbReference type="ChEBI" id="CHEBI:57692"/>
    </ligand>
</feature>
<comment type="cofactor">
    <cofactor evidence="4">
        <name>FAD</name>
        <dbReference type="ChEBI" id="CHEBI:57692"/>
    </cofactor>
    <text evidence="4">Binds 1 FAD per subunit.</text>
</comment>
<keyword evidence="4" id="KW-0547">Nucleotide-binding</keyword>
<dbReference type="GO" id="GO:0003955">
    <property type="term" value="F:NAD(P)H dehydrogenase (quinone) activity"/>
    <property type="evidence" value="ECO:0007669"/>
    <property type="project" value="TreeGrafter"/>
</dbReference>
<dbReference type="InterPro" id="IPR001100">
    <property type="entry name" value="Pyr_nuc-diS_OxRdtase"/>
</dbReference>
<evidence type="ECO:0000313" key="8">
    <source>
        <dbReference type="EMBL" id="NVM96298.1"/>
    </source>
</evidence>
<dbReference type="RefSeq" id="WP_176636022.1">
    <property type="nucleotide sequence ID" value="NZ_JAAMFM010000028.1"/>
</dbReference>
<feature type="binding site" evidence="4">
    <location>
        <position position="280"/>
    </location>
    <ligand>
        <name>NAD(+)</name>
        <dbReference type="ChEBI" id="CHEBI:57540"/>
    </ligand>
</feature>
<dbReference type="Gene3D" id="3.30.390.30">
    <property type="match status" value="1"/>
</dbReference>
<keyword evidence="4" id="KW-0520">NAD</keyword>
<feature type="binding site" evidence="4">
    <location>
        <begin position="185"/>
        <end position="192"/>
    </location>
    <ligand>
        <name>NAD(+)</name>
        <dbReference type="ChEBI" id="CHEBI:57540"/>
    </ligand>
</feature>
<accession>A0A7Y7IJ59</accession>
<dbReference type="Proteomes" id="UP000543556">
    <property type="component" value="Unassembled WGS sequence"/>
</dbReference>
<dbReference type="PRINTS" id="PR00411">
    <property type="entry name" value="PNDRDTASEI"/>
</dbReference>
<evidence type="ECO:0000256" key="5">
    <source>
        <dbReference type="PIRSR" id="PIRSR000350-4"/>
    </source>
</evidence>
<feature type="binding site" evidence="4">
    <location>
        <position position="54"/>
    </location>
    <ligand>
        <name>FAD</name>
        <dbReference type="ChEBI" id="CHEBI:57692"/>
    </ligand>
</feature>
<dbReference type="InterPro" id="IPR036188">
    <property type="entry name" value="FAD/NAD-bd_sf"/>
</dbReference>
<dbReference type="Pfam" id="PF07992">
    <property type="entry name" value="Pyr_redox_2"/>
    <property type="match status" value="1"/>
</dbReference>